<feature type="compositionally biased region" description="Polar residues" evidence="4">
    <location>
        <begin position="1"/>
        <end position="14"/>
    </location>
</feature>
<dbReference type="Pfam" id="PF00181">
    <property type="entry name" value="Ribosomal_L2_N"/>
    <property type="match status" value="1"/>
</dbReference>
<sequence>MIYPNKNSAQNVSSERPLRQFVTGKDKSAGRNSKGRITIFHIGGGAKRSQRTIDLKRNTSSIGVVERIKYDPIRTSQIAVVRWVEGAAVDRPKKSTPSKKTSPHPQDPTLHLHQRSVFILFNSRNVRRQKVESLRPKTDHVVVGLSKVSRTLSSQSQSQTGTHMRNVKDVFFSAFSSSNGKKDMMLLIRL</sequence>
<evidence type="ECO:0000259" key="5">
    <source>
        <dbReference type="SMART" id="SM01383"/>
    </source>
</evidence>
<dbReference type="InterPro" id="IPR002171">
    <property type="entry name" value="Ribosomal_uL2"/>
</dbReference>
<organism evidence="6 7">
    <name type="scientific">Lactuca sativa</name>
    <name type="common">Garden lettuce</name>
    <dbReference type="NCBI Taxonomy" id="4236"/>
    <lineage>
        <taxon>Eukaryota</taxon>
        <taxon>Viridiplantae</taxon>
        <taxon>Streptophyta</taxon>
        <taxon>Embryophyta</taxon>
        <taxon>Tracheophyta</taxon>
        <taxon>Spermatophyta</taxon>
        <taxon>Magnoliopsida</taxon>
        <taxon>eudicotyledons</taxon>
        <taxon>Gunneridae</taxon>
        <taxon>Pentapetalae</taxon>
        <taxon>asterids</taxon>
        <taxon>campanulids</taxon>
        <taxon>Asterales</taxon>
        <taxon>Asteraceae</taxon>
        <taxon>Cichorioideae</taxon>
        <taxon>Cichorieae</taxon>
        <taxon>Lactucinae</taxon>
        <taxon>Lactuca</taxon>
    </lineage>
</organism>
<gene>
    <name evidence="6" type="ORF">LSAT_V11C900472450</name>
</gene>
<evidence type="ECO:0000313" key="7">
    <source>
        <dbReference type="Proteomes" id="UP000235145"/>
    </source>
</evidence>
<keyword evidence="3" id="KW-0687">Ribonucleoprotein</keyword>
<feature type="region of interest" description="Disordered" evidence="4">
    <location>
        <begin position="1"/>
        <end position="32"/>
    </location>
</feature>
<dbReference type="GO" id="GO:0003735">
    <property type="term" value="F:structural constituent of ribosome"/>
    <property type="evidence" value="ECO:0007669"/>
    <property type="project" value="InterPro"/>
</dbReference>
<dbReference type="SUPFAM" id="SSF50249">
    <property type="entry name" value="Nucleic acid-binding proteins"/>
    <property type="match status" value="1"/>
</dbReference>
<name>A0A9R1WQ26_LACSA</name>
<dbReference type="InterPro" id="IPR012340">
    <property type="entry name" value="NA-bd_OB-fold"/>
</dbReference>
<dbReference type="GO" id="GO:1990904">
    <property type="term" value="C:ribonucleoprotein complex"/>
    <property type="evidence" value="ECO:0007669"/>
    <property type="project" value="UniProtKB-KW"/>
</dbReference>
<comment type="caution">
    <text evidence="6">The sequence shown here is derived from an EMBL/GenBank/DDBJ whole genome shotgun (WGS) entry which is preliminary data.</text>
</comment>
<evidence type="ECO:0000256" key="2">
    <source>
        <dbReference type="ARBA" id="ARBA00022980"/>
    </source>
</evidence>
<evidence type="ECO:0000313" key="6">
    <source>
        <dbReference type="EMBL" id="KAJ0185256.1"/>
    </source>
</evidence>
<evidence type="ECO:0000256" key="1">
    <source>
        <dbReference type="ARBA" id="ARBA00005636"/>
    </source>
</evidence>
<dbReference type="Gene3D" id="2.40.50.140">
    <property type="entry name" value="Nucleic acid-binding proteins"/>
    <property type="match status" value="1"/>
</dbReference>
<dbReference type="GO" id="GO:0005840">
    <property type="term" value="C:ribosome"/>
    <property type="evidence" value="ECO:0007669"/>
    <property type="project" value="UniProtKB-KW"/>
</dbReference>
<comment type="similarity">
    <text evidence="1">Belongs to the universal ribosomal protein uL2 family.</text>
</comment>
<dbReference type="SMART" id="SM01383">
    <property type="entry name" value="Ribosomal_L2"/>
    <property type="match status" value="1"/>
</dbReference>
<proteinExistence type="inferred from homology"/>
<dbReference type="AlphaFoldDB" id="A0A9R1WQ26"/>
<evidence type="ECO:0000256" key="4">
    <source>
        <dbReference type="SAM" id="MobiDB-lite"/>
    </source>
</evidence>
<evidence type="ECO:0000256" key="3">
    <source>
        <dbReference type="ARBA" id="ARBA00023274"/>
    </source>
</evidence>
<dbReference type="PANTHER" id="PTHR13691">
    <property type="entry name" value="RIBOSOMAL PROTEIN L2"/>
    <property type="match status" value="1"/>
</dbReference>
<dbReference type="PANTHER" id="PTHR13691:SF44">
    <property type="entry name" value="LARGE RIBOSOMAL SUBUNIT PROTEIN UL2MZ-RELATED"/>
    <property type="match status" value="1"/>
</dbReference>
<protein>
    <recommendedName>
        <fullName evidence="5">Large ribosomal subunit protein uL2 RNA-binding domain-containing protein</fullName>
    </recommendedName>
</protein>
<dbReference type="GO" id="GO:0006412">
    <property type="term" value="P:translation"/>
    <property type="evidence" value="ECO:0007669"/>
    <property type="project" value="InterPro"/>
</dbReference>
<feature type="domain" description="Large ribosomal subunit protein uL2 RNA-binding" evidence="5">
    <location>
        <begin position="30"/>
        <end position="133"/>
    </location>
</feature>
<dbReference type="EMBL" id="NBSK02000009">
    <property type="protein sequence ID" value="KAJ0185256.1"/>
    <property type="molecule type" value="Genomic_DNA"/>
</dbReference>
<dbReference type="InterPro" id="IPR022666">
    <property type="entry name" value="Ribosomal_uL2_RNA-bd_dom"/>
</dbReference>
<keyword evidence="2" id="KW-0689">Ribosomal protein</keyword>
<dbReference type="Proteomes" id="UP000235145">
    <property type="component" value="Unassembled WGS sequence"/>
</dbReference>
<reference evidence="6 7" key="1">
    <citation type="journal article" date="2017" name="Nat. Commun.">
        <title>Genome assembly with in vitro proximity ligation data and whole-genome triplication in lettuce.</title>
        <authorList>
            <person name="Reyes-Chin-Wo S."/>
            <person name="Wang Z."/>
            <person name="Yang X."/>
            <person name="Kozik A."/>
            <person name="Arikit S."/>
            <person name="Song C."/>
            <person name="Xia L."/>
            <person name="Froenicke L."/>
            <person name="Lavelle D.O."/>
            <person name="Truco M.J."/>
            <person name="Xia R."/>
            <person name="Zhu S."/>
            <person name="Xu C."/>
            <person name="Xu H."/>
            <person name="Xu X."/>
            <person name="Cox K."/>
            <person name="Korf I."/>
            <person name="Meyers B.C."/>
            <person name="Michelmore R.W."/>
        </authorList>
    </citation>
    <scope>NUCLEOTIDE SEQUENCE [LARGE SCALE GENOMIC DNA]</scope>
    <source>
        <strain evidence="7">cv. Salinas</strain>
        <tissue evidence="6">Seedlings</tissue>
    </source>
</reference>
<keyword evidence="7" id="KW-1185">Reference proteome</keyword>
<feature type="region of interest" description="Disordered" evidence="4">
    <location>
        <begin position="89"/>
        <end position="109"/>
    </location>
</feature>
<accession>A0A9R1WQ26</accession>